<evidence type="ECO:0000313" key="3">
    <source>
        <dbReference type="EMBL" id="MBD2505100.1"/>
    </source>
</evidence>
<feature type="domain" description="DUF6884" evidence="2">
    <location>
        <begin position="312"/>
        <end position="443"/>
    </location>
</feature>
<dbReference type="RefSeq" id="WP_190479575.1">
    <property type="nucleotide sequence ID" value="NZ_JACJSG010000069.1"/>
</dbReference>
<gene>
    <name evidence="3" type="ORF">H6G83_31620</name>
</gene>
<evidence type="ECO:0000259" key="2">
    <source>
        <dbReference type="Pfam" id="PF21818"/>
    </source>
</evidence>
<evidence type="ECO:0000313" key="4">
    <source>
        <dbReference type="Proteomes" id="UP000661112"/>
    </source>
</evidence>
<dbReference type="EMBL" id="JACJSG010000069">
    <property type="protein sequence ID" value="MBD2505100.1"/>
    <property type="molecule type" value="Genomic_DNA"/>
</dbReference>
<dbReference type="Pfam" id="PF01702">
    <property type="entry name" value="TGT"/>
    <property type="match status" value="1"/>
</dbReference>
<protein>
    <recommendedName>
        <fullName evidence="5">tRNA-guanine transglycosylase</fullName>
    </recommendedName>
</protein>
<evidence type="ECO:0000259" key="1">
    <source>
        <dbReference type="Pfam" id="PF01702"/>
    </source>
</evidence>
<dbReference type="InterPro" id="IPR002616">
    <property type="entry name" value="tRNA_ribo_trans-like"/>
</dbReference>
<dbReference type="InterPro" id="IPR036511">
    <property type="entry name" value="TGT-like_sf"/>
</dbReference>
<proteinExistence type="predicted"/>
<evidence type="ECO:0008006" key="5">
    <source>
        <dbReference type="Google" id="ProtNLM"/>
    </source>
</evidence>
<dbReference type="InterPro" id="IPR049251">
    <property type="entry name" value="DUF6884"/>
</dbReference>
<name>A0ABR8DFD1_9NOST</name>
<reference evidence="3 4" key="1">
    <citation type="journal article" date="2020" name="ISME J.">
        <title>Comparative genomics reveals insights into cyanobacterial evolution and habitat adaptation.</title>
        <authorList>
            <person name="Chen M.Y."/>
            <person name="Teng W.K."/>
            <person name="Zhao L."/>
            <person name="Hu C.X."/>
            <person name="Zhou Y.K."/>
            <person name="Han B.P."/>
            <person name="Song L.R."/>
            <person name="Shu W.S."/>
        </authorList>
    </citation>
    <scope>NUCLEOTIDE SEQUENCE [LARGE SCALE GENOMIC DNA]</scope>
    <source>
        <strain evidence="3 4">FACHB-119</strain>
    </source>
</reference>
<organism evidence="3 4">
    <name type="scientific">Anabaena azotica FACHB-119</name>
    <dbReference type="NCBI Taxonomy" id="947527"/>
    <lineage>
        <taxon>Bacteria</taxon>
        <taxon>Bacillati</taxon>
        <taxon>Cyanobacteriota</taxon>
        <taxon>Cyanophyceae</taxon>
        <taxon>Nostocales</taxon>
        <taxon>Nostocaceae</taxon>
        <taxon>Anabaena</taxon>
        <taxon>Anabaena azotica</taxon>
    </lineage>
</organism>
<dbReference type="Pfam" id="PF21818">
    <property type="entry name" value="DUF6884"/>
    <property type="match status" value="1"/>
</dbReference>
<dbReference type="SUPFAM" id="SSF51713">
    <property type="entry name" value="tRNA-guanine transglycosylase"/>
    <property type="match status" value="1"/>
</dbReference>
<accession>A0ABR8DFD1</accession>
<dbReference type="Proteomes" id="UP000661112">
    <property type="component" value="Unassembled WGS sequence"/>
</dbReference>
<keyword evidence="4" id="KW-1185">Reference proteome</keyword>
<sequence length="613" mass="70165">MTSNNFHKTKYYAVIGNRDHIKYQGEKRPFWEFLDTQPDGYLISLAYLPIPFALPNTPKIGDCGAWSYKAEKLPKLGKNLVTPEWAISQYQLYFSPDDLVIAPDHMLIPLPGTDLDSRRQFNIESAKRFLPLAQTAGFRPMATVHGINLTERLNNVEQLHQIGYKHFALGGLAAKASQKKVLLETIQVLSDRIRHLEPTATIHVLGLSSPDYYAAFNQMGIDSCDGSSHFKQAFTAGVFFGFEHGQLVKHQASKGAESTNIPDCSCTACTKMRSDGIDTRYYGSNESNMGRAAHNLNMLMLAHSHVSKSPEITLVSCVGQKLNQPSQARFIYQSPWFTKCKNYVESQNYNWFILSAKYGLIKPQQVIEPYEESLNSAPAQERQQWSKQVFASIVEILPKGGTIRFFAGEKYRQYLIPLLEEAGYKTEVPLQGLGIGQQLQWFDNHGADELNYISIDEEDMELNPDKLSTNLLLNFPSLRDKCLQHIQEAYQRCHCGQKFSNPDSDWLKAEFSKIFDSLESDDAIYDYNDLVNAFYSVVFELEYGQKLYPNTLIKYGNDIYRIIAFYDKYPIRVKMLRYKKHSNGQLAKYQSWTYLHRPVQRILLIDPLSRITY</sequence>
<feature type="domain" description="tRNA-guanine(15) transglycosylase-like" evidence="1">
    <location>
        <begin position="142"/>
        <end position="297"/>
    </location>
</feature>
<dbReference type="Gene3D" id="3.20.20.105">
    <property type="entry name" value="Queuine tRNA-ribosyltransferase-like"/>
    <property type="match status" value="1"/>
</dbReference>
<comment type="caution">
    <text evidence="3">The sequence shown here is derived from an EMBL/GenBank/DDBJ whole genome shotgun (WGS) entry which is preliminary data.</text>
</comment>